<evidence type="ECO:0000256" key="3">
    <source>
        <dbReference type="ARBA" id="ARBA00022989"/>
    </source>
</evidence>
<evidence type="ECO:0000256" key="2">
    <source>
        <dbReference type="ARBA" id="ARBA00022692"/>
    </source>
</evidence>
<dbReference type="InterPro" id="IPR035906">
    <property type="entry name" value="MetI-like_sf"/>
</dbReference>
<dbReference type="EMBL" id="LGTC01000001">
    <property type="protein sequence ID" value="KNY28412.1"/>
    <property type="molecule type" value="Genomic_DNA"/>
</dbReference>
<dbReference type="GO" id="GO:0005886">
    <property type="term" value="C:plasma membrane"/>
    <property type="evidence" value="ECO:0007669"/>
    <property type="project" value="UniProtKB-SubCell"/>
</dbReference>
<comment type="subcellular location">
    <subcellularLocation>
        <location evidence="5">Cell membrane</location>
        <topology evidence="5">Multi-pass membrane protein</topology>
    </subcellularLocation>
    <subcellularLocation>
        <location evidence="1">Membrane</location>
        <topology evidence="1">Multi-pass membrane protein</topology>
    </subcellularLocation>
</comment>
<dbReference type="PANTHER" id="PTHR43632">
    <property type="entry name" value="PERMEASE COMPONENT OF TUNGSTATE ABC TRANSPORTER"/>
    <property type="match status" value="1"/>
</dbReference>
<sequence>MTDILNSFTEAFNLIFSLDREIYGIILLTLFVTVFSTIISSVIGISSGVVIGSKEFKGKKQLVRVVQTLMGLPPVVVGVLVYLMLSRKGPLGELGLLFTAPAMVIAQVIIVTPIIMGLTISAIKSKAECIEETCKGLGLGYIRTLAMLILECRYQLTSVVLAGYGRAISEVGAVMLVGGNIQYHTRVITTSIVLETGKGNYDKGLALGIILLLISFIINWTMQRIQEV</sequence>
<evidence type="ECO:0000256" key="1">
    <source>
        <dbReference type="ARBA" id="ARBA00004141"/>
    </source>
</evidence>
<dbReference type="Proteomes" id="UP000036923">
    <property type="component" value="Unassembled WGS sequence"/>
</dbReference>
<evidence type="ECO:0000256" key="5">
    <source>
        <dbReference type="RuleBase" id="RU363032"/>
    </source>
</evidence>
<keyword evidence="5" id="KW-0813">Transport</keyword>
<dbReference type="PROSITE" id="PS50928">
    <property type="entry name" value="ABC_TM1"/>
    <property type="match status" value="1"/>
</dbReference>
<evidence type="ECO:0000313" key="7">
    <source>
        <dbReference type="EMBL" id="KNY28412.1"/>
    </source>
</evidence>
<organism evidence="7 8">
    <name type="scientific">Pseudobacteroides cellulosolvens ATCC 35603 = DSM 2933</name>
    <dbReference type="NCBI Taxonomy" id="398512"/>
    <lineage>
        <taxon>Bacteria</taxon>
        <taxon>Bacillati</taxon>
        <taxon>Bacillota</taxon>
        <taxon>Clostridia</taxon>
        <taxon>Eubacteriales</taxon>
        <taxon>Oscillospiraceae</taxon>
        <taxon>Pseudobacteroides</taxon>
    </lineage>
</organism>
<dbReference type="GO" id="GO:0055085">
    <property type="term" value="P:transmembrane transport"/>
    <property type="evidence" value="ECO:0007669"/>
    <property type="project" value="InterPro"/>
</dbReference>
<evidence type="ECO:0000256" key="4">
    <source>
        <dbReference type="ARBA" id="ARBA00023136"/>
    </source>
</evidence>
<dbReference type="NCBIfam" id="NF038017">
    <property type="entry name" value="ABC_perm1"/>
    <property type="match status" value="1"/>
</dbReference>
<feature type="transmembrane region" description="Helical" evidence="5">
    <location>
        <begin position="22"/>
        <end position="50"/>
    </location>
</feature>
<dbReference type="AlphaFoldDB" id="A0A0L6JSL3"/>
<dbReference type="SUPFAM" id="SSF161098">
    <property type="entry name" value="MetI-like"/>
    <property type="match status" value="1"/>
</dbReference>
<feature type="domain" description="ABC transmembrane type-1" evidence="6">
    <location>
        <begin position="26"/>
        <end position="222"/>
    </location>
</feature>
<reference evidence="8" key="1">
    <citation type="submission" date="2015-07" db="EMBL/GenBank/DDBJ databases">
        <title>Near-Complete Genome Sequence of the Cellulolytic Bacterium Bacteroides (Pseudobacteroides) cellulosolvens ATCC 35603.</title>
        <authorList>
            <person name="Dassa B."/>
            <person name="Utturkar S.M."/>
            <person name="Klingeman D.M."/>
            <person name="Hurt R.A."/>
            <person name="Keller M."/>
            <person name="Xu J."/>
            <person name="Reddy Y.H.K."/>
            <person name="Borovok I."/>
            <person name="Grinberg I.R."/>
            <person name="Lamed R."/>
            <person name="Zhivin O."/>
            <person name="Bayer E.A."/>
            <person name="Brown S.D."/>
        </authorList>
    </citation>
    <scope>NUCLEOTIDE SEQUENCE [LARGE SCALE GENOMIC DNA]</scope>
    <source>
        <strain evidence="8">DSM 2933</strain>
    </source>
</reference>
<name>A0A0L6JSL3_9FIRM</name>
<feature type="transmembrane region" description="Helical" evidence="5">
    <location>
        <begin position="204"/>
        <end position="222"/>
    </location>
</feature>
<dbReference type="Pfam" id="PF00528">
    <property type="entry name" value="BPD_transp_1"/>
    <property type="match status" value="1"/>
</dbReference>
<accession>A0A0L6JSL3</accession>
<proteinExistence type="inferred from homology"/>
<dbReference type="PATRIC" id="fig|398512.5.peg.3862"/>
<gene>
    <name evidence="7" type="ORF">Bccel_3686</name>
</gene>
<comment type="similarity">
    <text evidence="5">Belongs to the binding-protein-dependent transport system permease family.</text>
</comment>
<dbReference type="STRING" id="398512.Bccel_3686"/>
<keyword evidence="2 5" id="KW-0812">Transmembrane</keyword>
<comment type="caution">
    <text evidence="7">The sequence shown here is derived from an EMBL/GenBank/DDBJ whole genome shotgun (WGS) entry which is preliminary data.</text>
</comment>
<keyword evidence="3 5" id="KW-1133">Transmembrane helix</keyword>
<feature type="transmembrane region" description="Helical" evidence="5">
    <location>
        <begin position="97"/>
        <end position="118"/>
    </location>
</feature>
<dbReference type="InterPro" id="IPR000515">
    <property type="entry name" value="MetI-like"/>
</dbReference>
<dbReference type="PANTHER" id="PTHR43632:SF1">
    <property type="entry name" value="PERMEASE COMPONENT OF TUNGSTATE ABC TRANSPORTER"/>
    <property type="match status" value="1"/>
</dbReference>
<dbReference type="RefSeq" id="WP_242853078.1">
    <property type="nucleotide sequence ID" value="NZ_JQKC01000007.1"/>
</dbReference>
<keyword evidence="8" id="KW-1185">Reference proteome</keyword>
<evidence type="ECO:0000259" key="6">
    <source>
        <dbReference type="PROSITE" id="PS50928"/>
    </source>
</evidence>
<keyword evidence="4 5" id="KW-0472">Membrane</keyword>
<dbReference type="eggNOG" id="COG4662">
    <property type="taxonomic scope" value="Bacteria"/>
</dbReference>
<dbReference type="InterPro" id="IPR049783">
    <property type="entry name" value="ABC_perm_TupB-like"/>
</dbReference>
<feature type="transmembrane region" description="Helical" evidence="5">
    <location>
        <begin position="62"/>
        <end position="85"/>
    </location>
</feature>
<dbReference type="Gene3D" id="1.10.3720.10">
    <property type="entry name" value="MetI-like"/>
    <property type="match status" value="1"/>
</dbReference>
<evidence type="ECO:0000313" key="8">
    <source>
        <dbReference type="Proteomes" id="UP000036923"/>
    </source>
</evidence>
<protein>
    <submittedName>
        <fullName evidence="7">ABC-type transporter, integral membrane subunit</fullName>
    </submittedName>
</protein>